<evidence type="ECO:0000313" key="2">
    <source>
        <dbReference type="EMBL" id="CAF4555510.1"/>
    </source>
</evidence>
<dbReference type="Gene3D" id="1.10.533.10">
    <property type="entry name" value="Death Domain, Fas"/>
    <property type="match status" value="1"/>
</dbReference>
<protein>
    <recommendedName>
        <fullName evidence="1">DED domain-containing protein</fullName>
    </recommendedName>
</protein>
<sequence length="246" mass="28730">MEFRALLIEIFNQLSDNDRQSLYFVVGSRVPRKARDDCTPCGSLRLHDFLFDQTLITEQNYDYFIHVFERIKCYEVAKRLRRDHPERFSHVSEEEQPSTELENSILQPNNNIFSKRDIKELKYGDSSLFQNENFNDAKNLELSYEDQCIGVELKCSSNALSSILFLYNNNRSRHARTSQSEELFICQSEFSNVFLLDSNEEISKINLYQDLHEAHSSITGIQFYMANGRKTDVFGSNDGHFFDGII</sequence>
<organism evidence="2 3">
    <name type="scientific">Rotaria socialis</name>
    <dbReference type="NCBI Taxonomy" id="392032"/>
    <lineage>
        <taxon>Eukaryota</taxon>
        <taxon>Metazoa</taxon>
        <taxon>Spiralia</taxon>
        <taxon>Gnathifera</taxon>
        <taxon>Rotifera</taxon>
        <taxon>Eurotatoria</taxon>
        <taxon>Bdelloidea</taxon>
        <taxon>Philodinida</taxon>
        <taxon>Philodinidae</taxon>
        <taxon>Rotaria</taxon>
    </lineage>
</organism>
<dbReference type="AlphaFoldDB" id="A0A820Z5J4"/>
<reference evidence="2" key="1">
    <citation type="submission" date="2021-02" db="EMBL/GenBank/DDBJ databases">
        <authorList>
            <person name="Nowell W R."/>
        </authorList>
    </citation>
    <scope>NUCLEOTIDE SEQUENCE</scope>
</reference>
<dbReference type="SUPFAM" id="SSF51101">
    <property type="entry name" value="Mannose-binding lectins"/>
    <property type="match status" value="1"/>
</dbReference>
<gene>
    <name evidence="2" type="ORF">QYT958_LOCUS8618</name>
</gene>
<dbReference type="InterPro" id="IPR001875">
    <property type="entry name" value="DED_dom"/>
</dbReference>
<name>A0A820Z5J4_9BILA</name>
<dbReference type="InterPro" id="IPR036404">
    <property type="entry name" value="Jacalin-like_lectin_dom_sf"/>
</dbReference>
<dbReference type="Proteomes" id="UP000663848">
    <property type="component" value="Unassembled WGS sequence"/>
</dbReference>
<dbReference type="EMBL" id="CAJOBR010000870">
    <property type="protein sequence ID" value="CAF4555510.1"/>
    <property type="molecule type" value="Genomic_DNA"/>
</dbReference>
<dbReference type="InterPro" id="IPR011029">
    <property type="entry name" value="DEATH-like_dom_sf"/>
</dbReference>
<evidence type="ECO:0000259" key="1">
    <source>
        <dbReference type="PROSITE" id="PS50168"/>
    </source>
</evidence>
<accession>A0A820Z5J4</accession>
<evidence type="ECO:0000313" key="3">
    <source>
        <dbReference type="Proteomes" id="UP000663848"/>
    </source>
</evidence>
<comment type="caution">
    <text evidence="2">The sequence shown here is derived from an EMBL/GenBank/DDBJ whole genome shotgun (WGS) entry which is preliminary data.</text>
</comment>
<proteinExistence type="predicted"/>
<dbReference type="PROSITE" id="PS50168">
    <property type="entry name" value="DED"/>
    <property type="match status" value="1"/>
</dbReference>
<dbReference type="GO" id="GO:0042981">
    <property type="term" value="P:regulation of apoptotic process"/>
    <property type="evidence" value="ECO:0007669"/>
    <property type="project" value="InterPro"/>
</dbReference>
<dbReference type="SUPFAM" id="SSF47986">
    <property type="entry name" value="DEATH domain"/>
    <property type="match status" value="1"/>
</dbReference>
<feature type="domain" description="DED" evidence="1">
    <location>
        <begin position="2"/>
        <end position="82"/>
    </location>
</feature>